<name>A0A7J7GW24_CAMSI</name>
<organism evidence="2 3">
    <name type="scientific">Camellia sinensis</name>
    <name type="common">Tea plant</name>
    <name type="synonym">Thea sinensis</name>
    <dbReference type="NCBI Taxonomy" id="4442"/>
    <lineage>
        <taxon>Eukaryota</taxon>
        <taxon>Viridiplantae</taxon>
        <taxon>Streptophyta</taxon>
        <taxon>Embryophyta</taxon>
        <taxon>Tracheophyta</taxon>
        <taxon>Spermatophyta</taxon>
        <taxon>Magnoliopsida</taxon>
        <taxon>eudicotyledons</taxon>
        <taxon>Gunneridae</taxon>
        <taxon>Pentapetalae</taxon>
        <taxon>asterids</taxon>
        <taxon>Ericales</taxon>
        <taxon>Theaceae</taxon>
        <taxon>Camellia</taxon>
    </lineage>
</organism>
<comment type="caution">
    <text evidence="2">The sequence shown here is derived from an EMBL/GenBank/DDBJ whole genome shotgun (WGS) entry which is preliminary data.</text>
</comment>
<evidence type="ECO:0000259" key="1">
    <source>
        <dbReference type="Pfam" id="PF16486"/>
    </source>
</evidence>
<dbReference type="Pfam" id="PF16486">
    <property type="entry name" value="ArgoN"/>
    <property type="match status" value="1"/>
</dbReference>
<evidence type="ECO:0000313" key="3">
    <source>
        <dbReference type="Proteomes" id="UP000593564"/>
    </source>
</evidence>
<dbReference type="InterPro" id="IPR032474">
    <property type="entry name" value="Argonaute_N"/>
</dbReference>
<proteinExistence type="predicted"/>
<feature type="domain" description="Protein argonaute N-terminal" evidence="1">
    <location>
        <begin position="39"/>
        <end position="104"/>
    </location>
</feature>
<keyword evidence="3" id="KW-1185">Reference proteome</keyword>
<evidence type="ECO:0000313" key="2">
    <source>
        <dbReference type="EMBL" id="KAF5944860.1"/>
    </source>
</evidence>
<reference evidence="3" key="1">
    <citation type="journal article" date="2020" name="Nat. Commun.">
        <title>Genome assembly of wild tea tree DASZ reveals pedigree and selection history of tea varieties.</title>
        <authorList>
            <person name="Zhang W."/>
            <person name="Zhang Y."/>
            <person name="Qiu H."/>
            <person name="Guo Y."/>
            <person name="Wan H."/>
            <person name="Zhang X."/>
            <person name="Scossa F."/>
            <person name="Alseekh S."/>
            <person name="Zhang Q."/>
            <person name="Wang P."/>
            <person name="Xu L."/>
            <person name="Schmidt M.H."/>
            <person name="Jia X."/>
            <person name="Li D."/>
            <person name="Zhu A."/>
            <person name="Guo F."/>
            <person name="Chen W."/>
            <person name="Ni D."/>
            <person name="Usadel B."/>
            <person name="Fernie A.R."/>
            <person name="Wen W."/>
        </authorList>
    </citation>
    <scope>NUCLEOTIDE SEQUENCE [LARGE SCALE GENOMIC DNA]</scope>
    <source>
        <strain evidence="3">cv. G240</strain>
    </source>
</reference>
<dbReference type="Proteomes" id="UP000593564">
    <property type="component" value="Unassembled WGS sequence"/>
</dbReference>
<protein>
    <recommendedName>
        <fullName evidence="1">Protein argonaute N-terminal domain-containing protein</fullName>
    </recommendedName>
</protein>
<dbReference type="SUPFAM" id="SSF101690">
    <property type="entry name" value="PAZ domain"/>
    <property type="match status" value="1"/>
</dbReference>
<gene>
    <name evidence="2" type="ORF">HYC85_018937</name>
</gene>
<sequence length="289" mass="32901">MSLITYRISKQRWIWIVGNNLLSIRSDLLSPSLRSAIMVTITPEVISKKLHREIINELVELYRESHLGKRQLAYDGRKSVYTARPLPFSSKDFVIKLVDQDRGASKMVALMSLSRCEFVPTRKYDMSARAFYEPILYFNVKDLIRPLSDQECLKVKRALRGIKVELAHRKHVQCRRISGLSVQPTNQLTFLAFSTSIWNFESAINKNLWELNSAERVVEMGHFSSLFNGLARSFSIKNGRNSGYCGGSESAESMVKESKKNELILRSSGTVHVNGSNNFASVFSKRGEK</sequence>
<dbReference type="PANTHER" id="PTHR22891">
    <property type="entry name" value="EUKARYOTIC TRANSLATION INITIATION FACTOR 2C"/>
    <property type="match status" value="1"/>
</dbReference>
<dbReference type="InterPro" id="IPR036085">
    <property type="entry name" value="PAZ_dom_sf"/>
</dbReference>
<dbReference type="AlphaFoldDB" id="A0A7J7GW24"/>
<dbReference type="Gene3D" id="2.170.260.10">
    <property type="entry name" value="paz domain"/>
    <property type="match status" value="1"/>
</dbReference>
<reference evidence="2 3" key="2">
    <citation type="submission" date="2020-07" db="EMBL/GenBank/DDBJ databases">
        <title>Genome assembly of wild tea tree DASZ reveals pedigree and selection history of tea varieties.</title>
        <authorList>
            <person name="Zhang W."/>
        </authorList>
    </citation>
    <scope>NUCLEOTIDE SEQUENCE [LARGE SCALE GENOMIC DNA]</scope>
    <source>
        <strain evidence="3">cv. G240</strain>
        <tissue evidence="2">Leaf</tissue>
    </source>
</reference>
<dbReference type="EMBL" id="JACBKZ010000008">
    <property type="protein sequence ID" value="KAF5944860.1"/>
    <property type="molecule type" value="Genomic_DNA"/>
</dbReference>
<accession>A0A7J7GW24</accession>